<feature type="transmembrane region" description="Helical" evidence="1">
    <location>
        <begin position="599"/>
        <end position="618"/>
    </location>
</feature>
<dbReference type="SUPFAM" id="SSF57184">
    <property type="entry name" value="Growth factor receptor domain"/>
    <property type="match status" value="1"/>
</dbReference>
<organism evidence="3 4">
    <name type="scientific">Piromyces finnis</name>
    <dbReference type="NCBI Taxonomy" id="1754191"/>
    <lineage>
        <taxon>Eukaryota</taxon>
        <taxon>Fungi</taxon>
        <taxon>Fungi incertae sedis</taxon>
        <taxon>Chytridiomycota</taxon>
        <taxon>Chytridiomycota incertae sedis</taxon>
        <taxon>Neocallimastigomycetes</taxon>
        <taxon>Neocallimastigales</taxon>
        <taxon>Neocallimastigaceae</taxon>
        <taxon>Piromyces</taxon>
    </lineage>
</organism>
<gene>
    <name evidence="3" type="ORF">BCR36DRAFT_343372</name>
</gene>
<dbReference type="InterPro" id="IPR019170">
    <property type="entry name" value="Meckelin"/>
</dbReference>
<evidence type="ECO:0000313" key="3">
    <source>
        <dbReference type="EMBL" id="ORX59343.1"/>
    </source>
</evidence>
<feature type="chain" id="PRO_5012914680" description="Meckelin" evidence="2">
    <location>
        <begin position="34"/>
        <end position="992"/>
    </location>
</feature>
<dbReference type="GO" id="GO:0060271">
    <property type="term" value="P:cilium assembly"/>
    <property type="evidence" value="ECO:0007669"/>
    <property type="project" value="InterPro"/>
</dbReference>
<name>A0A1Y1VM15_9FUNG</name>
<reference evidence="3 4" key="2">
    <citation type="submission" date="2016-08" db="EMBL/GenBank/DDBJ databases">
        <title>Pervasive Adenine N6-methylation of Active Genes in Fungi.</title>
        <authorList>
            <consortium name="DOE Joint Genome Institute"/>
            <person name="Mondo S.J."/>
            <person name="Dannebaum R.O."/>
            <person name="Kuo R.C."/>
            <person name="Labutti K."/>
            <person name="Haridas S."/>
            <person name="Kuo A."/>
            <person name="Salamov A."/>
            <person name="Ahrendt S.R."/>
            <person name="Lipzen A."/>
            <person name="Sullivan W."/>
            <person name="Andreopoulos W.B."/>
            <person name="Clum A."/>
            <person name="Lindquist E."/>
            <person name="Daum C."/>
            <person name="Ramamoorthy G.K."/>
            <person name="Gryganskyi A."/>
            <person name="Culley D."/>
            <person name="Magnuson J.K."/>
            <person name="James T.Y."/>
            <person name="O'Malley M.A."/>
            <person name="Stajich J.E."/>
            <person name="Spatafora J.W."/>
            <person name="Visel A."/>
            <person name="Grigoriev I.V."/>
        </authorList>
    </citation>
    <scope>NUCLEOTIDE SEQUENCE [LARGE SCALE GENOMIC DNA]</scope>
    <source>
        <strain evidence="4">finn</strain>
    </source>
</reference>
<dbReference type="AlphaFoldDB" id="A0A1Y1VM15"/>
<keyword evidence="4" id="KW-1185">Reference proteome</keyword>
<evidence type="ECO:0000313" key="4">
    <source>
        <dbReference type="Proteomes" id="UP000193719"/>
    </source>
</evidence>
<feature type="transmembrane region" description="Helical" evidence="1">
    <location>
        <begin position="714"/>
        <end position="738"/>
    </location>
</feature>
<keyword evidence="1" id="KW-0812">Transmembrane</keyword>
<dbReference type="PANTHER" id="PTHR21274:SF0">
    <property type="entry name" value="MECKELIN"/>
    <property type="match status" value="1"/>
</dbReference>
<feature type="transmembrane region" description="Helical" evidence="1">
    <location>
        <begin position="555"/>
        <end position="579"/>
    </location>
</feature>
<dbReference type="Pfam" id="PF09773">
    <property type="entry name" value="Meckelin"/>
    <property type="match status" value="1"/>
</dbReference>
<evidence type="ECO:0008006" key="5">
    <source>
        <dbReference type="Google" id="ProtNLM"/>
    </source>
</evidence>
<dbReference type="OrthoDB" id="419138at2759"/>
<feature type="transmembrane region" description="Helical" evidence="1">
    <location>
        <begin position="674"/>
        <end position="694"/>
    </location>
</feature>
<keyword evidence="2" id="KW-0732">Signal</keyword>
<dbReference type="STRING" id="1754191.A0A1Y1VM15"/>
<proteinExistence type="predicted"/>
<dbReference type="InterPro" id="IPR009030">
    <property type="entry name" value="Growth_fac_rcpt_cys_sf"/>
</dbReference>
<feature type="transmembrane region" description="Helical" evidence="1">
    <location>
        <begin position="513"/>
        <end position="534"/>
    </location>
</feature>
<dbReference type="GO" id="GO:0036038">
    <property type="term" value="C:MKS complex"/>
    <property type="evidence" value="ECO:0007669"/>
    <property type="project" value="InterPro"/>
</dbReference>
<evidence type="ECO:0000256" key="2">
    <source>
        <dbReference type="SAM" id="SignalP"/>
    </source>
</evidence>
<keyword evidence="1" id="KW-0472">Membrane</keyword>
<keyword evidence="1" id="KW-1133">Transmembrane helix</keyword>
<feature type="signal peptide" evidence="2">
    <location>
        <begin position="1"/>
        <end position="33"/>
    </location>
</feature>
<comment type="caution">
    <text evidence="3">The sequence shown here is derived from an EMBL/GenBank/DDBJ whole genome shotgun (WGS) entry which is preliminary data.</text>
</comment>
<reference evidence="3 4" key="1">
    <citation type="submission" date="2016-08" db="EMBL/GenBank/DDBJ databases">
        <title>Genomes of anaerobic fungi encode conserved fungal cellulosomes for biomass hydrolysis.</title>
        <authorList>
            <consortium name="DOE Joint Genome Institute"/>
            <person name="Haitjema C.H."/>
            <person name="Gilmore S.P."/>
            <person name="Henske J.K."/>
            <person name="Solomon K.V."/>
            <person name="De Groot R."/>
            <person name="Kuo A."/>
            <person name="Mondo S.J."/>
            <person name="Salamov A.A."/>
            <person name="Labutti K."/>
            <person name="Zhao Z."/>
            <person name="Chiniquy J."/>
            <person name="Barry K."/>
            <person name="Brewer H.M."/>
            <person name="Purvine S.O."/>
            <person name="Wright A.T."/>
            <person name="Boxma B."/>
            <person name="Van Alen T."/>
            <person name="Hackstein J.H."/>
            <person name="Baker S.E."/>
            <person name="Grigoriev I.V."/>
            <person name="O'Malley M.A."/>
        </authorList>
    </citation>
    <scope>NUCLEOTIDE SEQUENCE [LARGE SCALE GENOMIC DNA]</scope>
    <source>
        <strain evidence="4">finn</strain>
    </source>
</reference>
<accession>A0A1Y1VM15</accession>
<evidence type="ECO:0000256" key="1">
    <source>
        <dbReference type="SAM" id="Phobius"/>
    </source>
</evidence>
<dbReference type="PANTHER" id="PTHR21274">
    <property type="entry name" value="MECKELIN"/>
    <property type="match status" value="1"/>
</dbReference>
<protein>
    <recommendedName>
        <fullName evidence="5">Meckelin</fullName>
    </recommendedName>
</protein>
<sequence>MFKNYFWRCSDSIMKLIVQKVFLLLFFVSLVHSQKEYPTFDLQSECSEVQFFDYSSLTCKACETNNAVPDSNGICKCRLGYYINQVISSFFTCSACGINYSSTADRKRCLKCTYGFNEETKSCTCPTGHYIVEEYDINEDEYYAVCKECPENSYPSDDLSSCIYCTGDTKPAFVKGKYQCSCFDNILVNKDYCIDEDSMYIIGREFSGIPKITYKDIVGTDDLTSITIESDFIQQNFIEAYMKCDDGENQTACQMLGNLCVLQLYDEDSPACIAYKTAAKKNVGKSDRPNHVPYLFHGLLGGSITELLNTKMGYHFSYANNPIDGYNNTLPLIVAKYDFNGTFIRYEKLTDQFQLCAEDAKKSFSFTRIGTNYKKKCTVNIADEIDKLDTTYFYDIFVVDSSNALLPVPVYIKNNEVDYYNPVIDYVQKYYRRIFFFDIISSQGSDSHIVRYPKEFQIKITQGFENDEFLIPYIIIEYEEEYMSKIFNDDDKGYFTKFKFEVDYIGASSETSFYISMVFMLTFGFLFGCFKAYVWTERNIIKGDGIGIKCLFKWITEWMGALYPCIYLFLLGTSMFYLIFFKNQDAIYVIVPMQGALYILFKVFFIITFSLSLIYILAQIFEQCRVSIFFIDWEKSRGKLYSPTNEELITAPVSVWRTFFLANQWNKLQTFRKVNIPISIVIMVFFLEGLNLRYIASPHPKIGDLSSREPTSIFLLFGLNSLCWFMICCSQMLFRWAIYGRYYKNRMLQFIDLLSLSNISMIIFDENYHGFYVHGRSVHPYADTDMIDISHNLSKEATDLLPKRGFQNTNNILFEIFLTPEFKNVYDNMYSNLQEKILHSQKKQNINKKFNHHQGQSHGMPTFDDDNVLNAYKGMNKFFCLWLEKNIKDHSFSIEERSFVKNILGTPPAIKDSTVFIENSTTTFSNVIFEGIEWNMLIFYSLLFNFIDMFFDDCITAAIFVVVVDVLLVNIRKHFGELNVSHTSLIDWKFLI</sequence>
<dbReference type="Proteomes" id="UP000193719">
    <property type="component" value="Unassembled WGS sequence"/>
</dbReference>
<dbReference type="EMBL" id="MCFH01000003">
    <property type="protein sequence ID" value="ORX59343.1"/>
    <property type="molecule type" value="Genomic_DNA"/>
</dbReference>